<sequence length="144" mass="15586">MHSDKFRISPATGTETTWVAPAEKLATRTSTIIPSSPSTTTESPKGPGSTGGGLTTAQKVGIGLEVSFAFCLVLLVVRGTMTLRMRRKQCEQAQQNATPHMGATAQIWGKPEMDGSNVRRSEPNRSNVLTPEMDGNRPEPYELR</sequence>
<protein>
    <submittedName>
        <fullName evidence="1">Uncharacterized protein</fullName>
    </submittedName>
</protein>
<proteinExistence type="predicted"/>
<accession>A0ACC3AA79</accession>
<dbReference type="EMBL" id="JAPDRQ010000056">
    <property type="protein sequence ID" value="KAJ9658000.1"/>
    <property type="molecule type" value="Genomic_DNA"/>
</dbReference>
<keyword evidence="2" id="KW-1185">Reference proteome</keyword>
<comment type="caution">
    <text evidence="1">The sequence shown here is derived from an EMBL/GenBank/DDBJ whole genome shotgun (WGS) entry which is preliminary data.</text>
</comment>
<reference evidence="1" key="1">
    <citation type="submission" date="2022-10" db="EMBL/GenBank/DDBJ databases">
        <title>Culturing micro-colonial fungi from biological soil crusts in the Mojave desert and describing Neophaeococcomyces mojavensis, and introducing the new genera and species Taxawa tesnikishii.</title>
        <authorList>
            <person name="Kurbessoian T."/>
            <person name="Stajich J.E."/>
        </authorList>
    </citation>
    <scope>NUCLEOTIDE SEQUENCE</scope>
    <source>
        <strain evidence="1">JES_112</strain>
    </source>
</reference>
<dbReference type="Proteomes" id="UP001172386">
    <property type="component" value="Unassembled WGS sequence"/>
</dbReference>
<evidence type="ECO:0000313" key="2">
    <source>
        <dbReference type="Proteomes" id="UP001172386"/>
    </source>
</evidence>
<name>A0ACC3AA79_9EURO</name>
<gene>
    <name evidence="1" type="ORF">H2198_003969</name>
</gene>
<organism evidence="1 2">
    <name type="scientific">Neophaeococcomyces mojaviensis</name>
    <dbReference type="NCBI Taxonomy" id="3383035"/>
    <lineage>
        <taxon>Eukaryota</taxon>
        <taxon>Fungi</taxon>
        <taxon>Dikarya</taxon>
        <taxon>Ascomycota</taxon>
        <taxon>Pezizomycotina</taxon>
        <taxon>Eurotiomycetes</taxon>
        <taxon>Chaetothyriomycetidae</taxon>
        <taxon>Chaetothyriales</taxon>
        <taxon>Chaetothyriales incertae sedis</taxon>
        <taxon>Neophaeococcomyces</taxon>
    </lineage>
</organism>
<evidence type="ECO:0000313" key="1">
    <source>
        <dbReference type="EMBL" id="KAJ9658000.1"/>
    </source>
</evidence>